<keyword evidence="2" id="KW-1185">Reference proteome</keyword>
<proteinExistence type="predicted"/>
<dbReference type="EMBL" id="SWMU01000005">
    <property type="protein sequence ID" value="TKS55544.1"/>
    <property type="molecule type" value="Genomic_DNA"/>
</dbReference>
<organism evidence="1 2">
    <name type="scientific">Mesohalobacter halotolerans</name>
    <dbReference type="NCBI Taxonomy" id="1883405"/>
    <lineage>
        <taxon>Bacteria</taxon>
        <taxon>Pseudomonadati</taxon>
        <taxon>Bacteroidota</taxon>
        <taxon>Flavobacteriia</taxon>
        <taxon>Flavobacteriales</taxon>
        <taxon>Flavobacteriaceae</taxon>
        <taxon>Mesohalobacter</taxon>
    </lineage>
</organism>
<dbReference type="AlphaFoldDB" id="A0A4U5TQC5"/>
<gene>
    <name evidence="1" type="ORF">FCN74_11370</name>
</gene>
<protein>
    <submittedName>
        <fullName evidence="1">Uncharacterized protein</fullName>
    </submittedName>
</protein>
<accession>A0A4U5TQC5</accession>
<evidence type="ECO:0000313" key="1">
    <source>
        <dbReference type="EMBL" id="TKS55544.1"/>
    </source>
</evidence>
<sequence>MLLNVSYNRPKIKNQIDENVGRAFSFVDRVKMGGIGSGKLIINSSSKQIYNLLILDSYRNVCSIEMRPQGIILSFRSLLETYALVIPFHKLKIYKGRSQEYSVYMDDYFIKIKADNKRIHKYMRKVLDYKLSSSEFKNEYYE</sequence>
<dbReference type="Proteomes" id="UP000306552">
    <property type="component" value="Unassembled WGS sequence"/>
</dbReference>
<dbReference type="RefSeq" id="WP_138932729.1">
    <property type="nucleotide sequence ID" value="NZ_SWMU01000005.1"/>
</dbReference>
<reference evidence="1 2" key="1">
    <citation type="submission" date="2019-04" db="EMBL/GenBank/DDBJ databases">
        <title>Psychroflexus halotolerans sp. nov., isolated from a marine solar saltern.</title>
        <authorList>
            <person name="Feng X."/>
        </authorList>
    </citation>
    <scope>NUCLEOTIDE SEQUENCE [LARGE SCALE GENOMIC DNA]</scope>
    <source>
        <strain evidence="1 2">WDS2C27</strain>
    </source>
</reference>
<evidence type="ECO:0000313" key="2">
    <source>
        <dbReference type="Proteomes" id="UP000306552"/>
    </source>
</evidence>
<name>A0A4U5TQC5_9FLAO</name>
<dbReference type="OrthoDB" id="1436588at2"/>
<comment type="caution">
    <text evidence="1">The sequence shown here is derived from an EMBL/GenBank/DDBJ whole genome shotgun (WGS) entry which is preliminary data.</text>
</comment>